<evidence type="ECO:0000313" key="5">
    <source>
        <dbReference type="Proteomes" id="UP000318017"/>
    </source>
</evidence>
<dbReference type="Pfam" id="PF07596">
    <property type="entry name" value="SBP_bac_10"/>
    <property type="match status" value="1"/>
</dbReference>
<proteinExistence type="predicted"/>
<keyword evidence="5" id="KW-1185">Reference proteome</keyword>
<dbReference type="InterPro" id="IPR052173">
    <property type="entry name" value="Beta-lactam_resp_regulator"/>
</dbReference>
<evidence type="ECO:0000259" key="3">
    <source>
        <dbReference type="Pfam" id="PF07596"/>
    </source>
</evidence>
<dbReference type="OrthoDB" id="285651at2"/>
<feature type="domain" description="DUF1559" evidence="3">
    <location>
        <begin position="671"/>
        <end position="809"/>
    </location>
</feature>
<keyword evidence="1" id="KW-0812">Transmembrane</keyword>
<keyword evidence="1" id="KW-0472">Membrane</keyword>
<dbReference type="PANTHER" id="PTHR34978">
    <property type="entry name" value="POSSIBLE SENSOR-TRANSDUCER PROTEIN BLAR"/>
    <property type="match status" value="1"/>
</dbReference>
<evidence type="ECO:0000259" key="2">
    <source>
        <dbReference type="Pfam" id="PF05569"/>
    </source>
</evidence>
<feature type="transmembrane region" description="Helical" evidence="1">
    <location>
        <begin position="150"/>
        <end position="171"/>
    </location>
</feature>
<evidence type="ECO:0000256" key="1">
    <source>
        <dbReference type="SAM" id="Phobius"/>
    </source>
</evidence>
<feature type="transmembrane region" description="Helical" evidence="1">
    <location>
        <begin position="18"/>
        <end position="36"/>
    </location>
</feature>
<dbReference type="PANTHER" id="PTHR34978:SF3">
    <property type="entry name" value="SLR0241 PROTEIN"/>
    <property type="match status" value="1"/>
</dbReference>
<dbReference type="Proteomes" id="UP000318017">
    <property type="component" value="Chromosome"/>
</dbReference>
<dbReference type="EMBL" id="CP036298">
    <property type="protein sequence ID" value="QDV26769.1"/>
    <property type="molecule type" value="Genomic_DNA"/>
</dbReference>
<dbReference type="AlphaFoldDB" id="A0A518GDU1"/>
<feature type="transmembrane region" description="Helical" evidence="1">
    <location>
        <begin position="350"/>
        <end position="373"/>
    </location>
</feature>
<gene>
    <name evidence="4" type="primary">blaR1_4</name>
    <name evidence="4" type="ORF">Q31a_51480</name>
</gene>
<dbReference type="CDD" id="cd07341">
    <property type="entry name" value="M56_BlaR1_MecR1_like"/>
    <property type="match status" value="1"/>
</dbReference>
<feature type="domain" description="Peptidase M56" evidence="2">
    <location>
        <begin position="126"/>
        <end position="341"/>
    </location>
</feature>
<dbReference type="InterPro" id="IPR045584">
    <property type="entry name" value="Pilin-like"/>
</dbReference>
<keyword evidence="1" id="KW-1133">Transmembrane helix</keyword>
<dbReference type="KEGG" id="ahel:Q31a_51480"/>
<dbReference type="InterPro" id="IPR008756">
    <property type="entry name" value="Peptidase_M56"/>
</dbReference>
<dbReference type="RefSeq" id="WP_145083162.1">
    <property type="nucleotide sequence ID" value="NZ_CP036298.1"/>
</dbReference>
<protein>
    <submittedName>
        <fullName evidence="4">Regulatory protein BlaR1</fullName>
    </submittedName>
</protein>
<evidence type="ECO:0000313" key="4">
    <source>
        <dbReference type="EMBL" id="QDV26769.1"/>
    </source>
</evidence>
<feature type="transmembrane region" description="Helical" evidence="1">
    <location>
        <begin position="48"/>
        <end position="69"/>
    </location>
</feature>
<dbReference type="SUPFAM" id="SSF54523">
    <property type="entry name" value="Pili subunits"/>
    <property type="match status" value="1"/>
</dbReference>
<reference evidence="4 5" key="1">
    <citation type="submission" date="2019-02" db="EMBL/GenBank/DDBJ databases">
        <title>Deep-cultivation of Planctomycetes and their phenomic and genomic characterization uncovers novel biology.</title>
        <authorList>
            <person name="Wiegand S."/>
            <person name="Jogler M."/>
            <person name="Boedeker C."/>
            <person name="Pinto D."/>
            <person name="Vollmers J."/>
            <person name="Rivas-Marin E."/>
            <person name="Kohn T."/>
            <person name="Peeters S.H."/>
            <person name="Heuer A."/>
            <person name="Rast P."/>
            <person name="Oberbeckmann S."/>
            <person name="Bunk B."/>
            <person name="Jeske O."/>
            <person name="Meyerdierks A."/>
            <person name="Storesund J.E."/>
            <person name="Kallscheuer N."/>
            <person name="Luecker S."/>
            <person name="Lage O.M."/>
            <person name="Pohl T."/>
            <person name="Merkel B.J."/>
            <person name="Hornburger P."/>
            <person name="Mueller R.-W."/>
            <person name="Bruemmer F."/>
            <person name="Labrenz M."/>
            <person name="Spormann A.M."/>
            <person name="Op den Camp H."/>
            <person name="Overmann J."/>
            <person name="Amann R."/>
            <person name="Jetten M.S.M."/>
            <person name="Mascher T."/>
            <person name="Medema M.H."/>
            <person name="Devos D.P."/>
            <person name="Kaster A.-K."/>
            <person name="Ovreas L."/>
            <person name="Rohde M."/>
            <person name="Galperin M.Y."/>
            <person name="Jogler C."/>
        </authorList>
    </citation>
    <scope>NUCLEOTIDE SEQUENCE [LARGE SCALE GENOMIC DNA]</scope>
    <source>
        <strain evidence="4 5">Q31a</strain>
    </source>
</reference>
<name>A0A518GDU1_9BACT</name>
<dbReference type="InterPro" id="IPR011453">
    <property type="entry name" value="DUF1559"/>
</dbReference>
<dbReference type="Pfam" id="PF05569">
    <property type="entry name" value="Peptidase_M56"/>
    <property type="match status" value="1"/>
</dbReference>
<organism evidence="4 5">
    <name type="scientific">Aureliella helgolandensis</name>
    <dbReference type="NCBI Taxonomy" id="2527968"/>
    <lineage>
        <taxon>Bacteria</taxon>
        <taxon>Pseudomonadati</taxon>
        <taxon>Planctomycetota</taxon>
        <taxon>Planctomycetia</taxon>
        <taxon>Pirellulales</taxon>
        <taxon>Pirellulaceae</taxon>
        <taxon>Aureliella</taxon>
    </lineage>
</organism>
<sequence>MNNVIESIIAFIQSDSRVWWALAQASLIAITAYLLVIVARRINPASRVYISLLGLLLMACMPVAALTQVHGWSWGQLLPGSAQPTAALPADAEQAEILARENAPNSLTAWQKLLVSTSAVFMERPIEPHDVNDSAVQVQQEKESTSLPQLVLLSLLLCIAFGLIRLIAGYWQIRGLRNSAKPITDTALHQDLASCNRRLGISGNIPIGETETLGSAAVIGWLQPLLLLPSNWRAWTVDERHAILAHELAHVKRRDFLSTAIGQLAVAFNFYHPLAHVVLQRLRLDQELAADSLAAQVVGGQQRYVELLAGLALRQPKVRTPGPCQAFLPPRRMFVRRLEMLRSLPQSRQWLNRCYSTVAILTLVGIAILSTGLRPHLVVAQEPLPPAGGASVSPQPDSNPLVSYLPEGLCEAVVLIDVQGVMSSPGVQAIQKQADLPSEFKLPGQTVVVSEVEQVLLALPTLQPNRHNRSPLLIVRSKSDFASNKTNPQTRLLDSRTLAVYDNAEVLQLLGLGSGEAKWAALLEQNANCSIRIASNTTWLQTLAARDQGGPTMALAPLWKNVRTVAAGIELGDDLQLKMQMDASDAKRVTETLTALKWLARNYLESLPAALHEQGRNDTAQLVMASAAATAGSQFLDNLRIQEDGQQVNLEATLSESVYPMIAFAMPAIASARTAALRAQSMNNLKQIMLALHNYHDAYRHLPPAIVIDRDSGEERSWRVELLPFLEHAKLYEQYRKDEPWDSPANQRVMLQMPQVFAVAGATDTQVTPYQAVVSEGGGLTLTKDGKAPGFRDFIDGLSNTVVIVETQRLVPWTQPVDLIADAQTPSLGTVREAEPGILVGIGDGSVHFLSEKIDVRVWQGLITRDGGEKGNLGQ</sequence>
<accession>A0A518GDU1</accession>